<organism evidence="1 2">
    <name type="scientific">Avibacterium endocarditidis</name>
    <dbReference type="NCBI Taxonomy" id="380674"/>
    <lineage>
        <taxon>Bacteria</taxon>
        <taxon>Pseudomonadati</taxon>
        <taxon>Pseudomonadota</taxon>
        <taxon>Gammaproteobacteria</taxon>
        <taxon>Pasteurellales</taxon>
        <taxon>Pasteurellaceae</taxon>
        <taxon>Avibacterium</taxon>
    </lineage>
</organism>
<evidence type="ECO:0000313" key="1">
    <source>
        <dbReference type="EMBL" id="POY41717.1"/>
    </source>
</evidence>
<proteinExistence type="predicted"/>
<protein>
    <submittedName>
        <fullName evidence="1">GTP diphosphokinase</fullName>
    </submittedName>
</protein>
<dbReference type="EMBL" id="PQVI01000140">
    <property type="protein sequence ID" value="POY41717.1"/>
    <property type="molecule type" value="Genomic_DNA"/>
</dbReference>
<comment type="caution">
    <text evidence="1">The sequence shown here is derived from an EMBL/GenBank/DDBJ whole genome shotgun (WGS) entry which is preliminary data.</text>
</comment>
<sequence length="58" mass="6699">MVAVRGSHLLNPKDFVIEQWSESLGLSSELAEKLVLAWHYSQDKIQQHQNTVENPQMH</sequence>
<evidence type="ECO:0000313" key="2">
    <source>
        <dbReference type="Proteomes" id="UP000237229"/>
    </source>
</evidence>
<keyword evidence="2" id="KW-1185">Reference proteome</keyword>
<feature type="non-terminal residue" evidence="1">
    <location>
        <position position="58"/>
    </location>
</feature>
<dbReference type="Proteomes" id="UP000237229">
    <property type="component" value="Unassembled WGS sequence"/>
</dbReference>
<name>A0ABX4ZSQ7_9PAST</name>
<reference evidence="1 2" key="1">
    <citation type="submission" date="2018-02" db="EMBL/GenBank/DDBJ databases">
        <title>Classification genera of Pasteurellaceae by whole genome sequence comparison.</title>
        <authorList>
            <person name="Christensen H."/>
        </authorList>
    </citation>
    <scope>NUCLEOTIDE SEQUENCE [LARGE SCALE GENOMIC DNA]</scope>
    <source>
        <strain evidence="1 2">20186H4H1</strain>
    </source>
</reference>
<accession>A0ABX4ZSQ7</accession>
<gene>
    <name evidence="1" type="ORF">C3Z13_10385</name>
</gene>